<keyword evidence="4" id="KW-1185">Reference proteome</keyword>
<organism evidence="3 4">
    <name type="scientific">Luteibacter rhizovicinus DSM 16549</name>
    <dbReference type="NCBI Taxonomy" id="1440763"/>
    <lineage>
        <taxon>Bacteria</taxon>
        <taxon>Pseudomonadati</taxon>
        <taxon>Pseudomonadota</taxon>
        <taxon>Gammaproteobacteria</taxon>
        <taxon>Lysobacterales</taxon>
        <taxon>Rhodanobacteraceae</taxon>
        <taxon>Luteibacter</taxon>
    </lineage>
</organism>
<proteinExistence type="predicted"/>
<feature type="compositionally biased region" description="Basic and acidic residues" evidence="1">
    <location>
        <begin position="85"/>
        <end position="98"/>
    </location>
</feature>
<dbReference type="KEGG" id="lrz:BJI69_16860"/>
<dbReference type="PATRIC" id="fig|1440763.5.peg.713"/>
<evidence type="ECO:0000256" key="1">
    <source>
        <dbReference type="SAM" id="MobiDB-lite"/>
    </source>
</evidence>
<dbReference type="Proteomes" id="UP000182987">
    <property type="component" value="Chromosome"/>
</dbReference>
<feature type="signal peptide" evidence="2">
    <location>
        <begin position="1"/>
        <end position="20"/>
    </location>
</feature>
<evidence type="ECO:0000256" key="2">
    <source>
        <dbReference type="SAM" id="SignalP"/>
    </source>
</evidence>
<feature type="chain" id="PRO_5014228182" evidence="2">
    <location>
        <begin position="21"/>
        <end position="119"/>
    </location>
</feature>
<dbReference type="EMBL" id="CP017480">
    <property type="protein sequence ID" value="APG05412.1"/>
    <property type="molecule type" value="Genomic_DNA"/>
</dbReference>
<keyword evidence="2" id="KW-0732">Signal</keyword>
<feature type="compositionally biased region" description="Low complexity" evidence="1">
    <location>
        <begin position="104"/>
        <end position="119"/>
    </location>
</feature>
<dbReference type="AlphaFoldDB" id="A0A0G9HE48"/>
<reference evidence="4" key="1">
    <citation type="submission" date="2016-09" db="EMBL/GenBank/DDBJ databases">
        <authorList>
            <person name="Lysoe E."/>
        </authorList>
    </citation>
    <scope>NUCLEOTIDE SEQUENCE [LARGE SCALE GENOMIC DNA]</scope>
    <source>
        <strain evidence="4">LJ96T</strain>
    </source>
</reference>
<protein>
    <submittedName>
        <fullName evidence="3">Uncharacterized protein</fullName>
    </submittedName>
</protein>
<feature type="compositionally biased region" description="Low complexity" evidence="1">
    <location>
        <begin position="22"/>
        <end position="42"/>
    </location>
</feature>
<dbReference type="RefSeq" id="WP_046966660.1">
    <property type="nucleotide sequence ID" value="NZ_CP017480.1"/>
</dbReference>
<evidence type="ECO:0000313" key="3">
    <source>
        <dbReference type="EMBL" id="APG05412.1"/>
    </source>
</evidence>
<sequence>MHLRSSCLSALLFLSSAAIGQSVPTSAPAATPGTNPAAAPMPGQANPAAMPVQPASDAGATERGLAPVKPGRPGVTQRVQNANTHDVDAQGHTLDPHGRPVGQAASPMVAPAAASTVHR</sequence>
<gene>
    <name evidence="3" type="ORF">BJI69_16860</name>
</gene>
<dbReference type="STRING" id="1440763.BJI69_16860"/>
<name>A0A0G9HE48_9GAMM</name>
<accession>A0A0G9HE48</accession>
<dbReference type="OrthoDB" id="5959512at2"/>
<feature type="region of interest" description="Disordered" evidence="1">
    <location>
        <begin position="22"/>
        <end position="119"/>
    </location>
</feature>
<evidence type="ECO:0000313" key="4">
    <source>
        <dbReference type="Proteomes" id="UP000182987"/>
    </source>
</evidence>